<name>A0A8X6X8W6_9ARAC</name>
<organism evidence="1 2">
    <name type="scientific">Trichonephila inaurata madagascariensis</name>
    <dbReference type="NCBI Taxonomy" id="2747483"/>
    <lineage>
        <taxon>Eukaryota</taxon>
        <taxon>Metazoa</taxon>
        <taxon>Ecdysozoa</taxon>
        <taxon>Arthropoda</taxon>
        <taxon>Chelicerata</taxon>
        <taxon>Arachnida</taxon>
        <taxon>Araneae</taxon>
        <taxon>Araneomorphae</taxon>
        <taxon>Entelegynae</taxon>
        <taxon>Araneoidea</taxon>
        <taxon>Nephilidae</taxon>
        <taxon>Trichonephila</taxon>
        <taxon>Trichonephila inaurata</taxon>
    </lineage>
</organism>
<dbReference type="Proteomes" id="UP000886998">
    <property type="component" value="Unassembled WGS sequence"/>
</dbReference>
<reference evidence="1" key="1">
    <citation type="submission" date="2020-08" db="EMBL/GenBank/DDBJ databases">
        <title>Multicomponent nature underlies the extraordinary mechanical properties of spider dragline silk.</title>
        <authorList>
            <person name="Kono N."/>
            <person name="Nakamura H."/>
            <person name="Mori M."/>
            <person name="Yoshida Y."/>
            <person name="Ohtoshi R."/>
            <person name="Malay A.D."/>
            <person name="Moran D.A.P."/>
            <person name="Tomita M."/>
            <person name="Numata K."/>
            <person name="Arakawa K."/>
        </authorList>
    </citation>
    <scope>NUCLEOTIDE SEQUENCE</scope>
</reference>
<evidence type="ECO:0000313" key="1">
    <source>
        <dbReference type="EMBL" id="GFY49253.1"/>
    </source>
</evidence>
<gene>
    <name evidence="1" type="ORF">TNIN_219301</name>
</gene>
<sequence length="99" mass="10972">MSWVPSSVVFWSSLITGSYRTDNRVWGRHLPTISRRGDARNPIIKAERSFFGFGSKHSPFVVLRTLAGGSSSNGMGGDEEDYVGDGEKKINLWSNTTFT</sequence>
<dbReference type="AlphaFoldDB" id="A0A8X6X8W6"/>
<protein>
    <submittedName>
        <fullName evidence="1">Uncharacterized protein</fullName>
    </submittedName>
</protein>
<evidence type="ECO:0000313" key="2">
    <source>
        <dbReference type="Proteomes" id="UP000886998"/>
    </source>
</evidence>
<dbReference type="EMBL" id="BMAV01006917">
    <property type="protein sequence ID" value="GFY49253.1"/>
    <property type="molecule type" value="Genomic_DNA"/>
</dbReference>
<proteinExistence type="predicted"/>
<keyword evidence="2" id="KW-1185">Reference proteome</keyword>
<accession>A0A8X6X8W6</accession>
<comment type="caution">
    <text evidence="1">The sequence shown here is derived from an EMBL/GenBank/DDBJ whole genome shotgun (WGS) entry which is preliminary data.</text>
</comment>